<accession>A0A926F6S9</accession>
<name>A0A926F6S9_9BACT</name>
<organism evidence="1 2">
    <name type="scientific">Jilunia laotingensis</name>
    <dbReference type="NCBI Taxonomy" id="2763675"/>
    <lineage>
        <taxon>Bacteria</taxon>
        <taxon>Pseudomonadati</taxon>
        <taxon>Bacteroidota</taxon>
        <taxon>Bacteroidia</taxon>
        <taxon>Bacteroidales</taxon>
        <taxon>Bacteroidaceae</taxon>
        <taxon>Jilunia</taxon>
    </lineage>
</organism>
<sequence length="191" mass="22293">MMEDLFTCKLEESRQKRKLLSIYDDKNDIYSFRVGIVIMMFSDSVLIVQFNKRGESNGYILLRLVDIFKIEEDTKYLIRWSALLSLETDFVPFQTSSVPNPRWIEEYGIDYIIEMCNIEKKMVTIWLIYEDSFTGFITYYNGNELLVSVYTDQGIFDGVTVVEYKNIRSLAFDSADERAVMRMIGHGGNAL</sequence>
<gene>
    <name evidence="1" type="ORF">H8744_06655</name>
</gene>
<dbReference type="AlphaFoldDB" id="A0A926F6S9"/>
<dbReference type="EMBL" id="JACRTF010000001">
    <property type="protein sequence ID" value="MBC8592939.1"/>
    <property type="molecule type" value="Genomic_DNA"/>
</dbReference>
<keyword evidence="2" id="KW-1185">Reference proteome</keyword>
<dbReference type="Proteomes" id="UP000651085">
    <property type="component" value="Unassembled WGS sequence"/>
</dbReference>
<proteinExistence type="predicted"/>
<comment type="caution">
    <text evidence="1">The sequence shown here is derived from an EMBL/GenBank/DDBJ whole genome shotgun (WGS) entry which is preliminary data.</text>
</comment>
<dbReference type="RefSeq" id="WP_262434102.1">
    <property type="nucleotide sequence ID" value="NZ_JACRTF010000001.1"/>
</dbReference>
<reference evidence="1" key="1">
    <citation type="submission" date="2020-08" db="EMBL/GenBank/DDBJ databases">
        <title>Genome public.</title>
        <authorList>
            <person name="Liu C."/>
            <person name="Sun Q."/>
        </authorList>
    </citation>
    <scope>NUCLEOTIDE SEQUENCE</scope>
    <source>
        <strain evidence="1">N12</strain>
    </source>
</reference>
<evidence type="ECO:0000313" key="1">
    <source>
        <dbReference type="EMBL" id="MBC8592939.1"/>
    </source>
</evidence>
<protein>
    <submittedName>
        <fullName evidence="1">Uncharacterized protein</fullName>
    </submittedName>
</protein>
<evidence type="ECO:0000313" key="2">
    <source>
        <dbReference type="Proteomes" id="UP000651085"/>
    </source>
</evidence>